<organism evidence="7 8">
    <name type="scientific">Acropora cervicornis</name>
    <name type="common">Staghorn coral</name>
    <dbReference type="NCBI Taxonomy" id="6130"/>
    <lineage>
        <taxon>Eukaryota</taxon>
        <taxon>Metazoa</taxon>
        <taxon>Cnidaria</taxon>
        <taxon>Anthozoa</taxon>
        <taxon>Hexacorallia</taxon>
        <taxon>Scleractinia</taxon>
        <taxon>Astrocoeniina</taxon>
        <taxon>Acroporidae</taxon>
        <taxon>Acropora</taxon>
    </lineage>
</organism>
<feature type="region of interest" description="Disordered" evidence="4">
    <location>
        <begin position="416"/>
        <end position="455"/>
    </location>
</feature>
<reference evidence="7" key="2">
    <citation type="journal article" date="2023" name="Science">
        <title>Genomic signatures of disease resistance in endangered staghorn corals.</title>
        <authorList>
            <person name="Vollmer S.V."/>
            <person name="Selwyn J.D."/>
            <person name="Despard B.A."/>
            <person name="Roesel C.L."/>
        </authorList>
    </citation>
    <scope>NUCLEOTIDE SEQUENCE</scope>
    <source>
        <strain evidence="7">K2</strain>
    </source>
</reference>
<protein>
    <submittedName>
        <fullName evidence="7">CUB domain-containing protein 2</fullName>
    </submittedName>
</protein>
<keyword evidence="5" id="KW-0732">Signal</keyword>
<dbReference type="Gene3D" id="2.60.120.290">
    <property type="entry name" value="Spermadhesin, CUB domain"/>
    <property type="match status" value="3"/>
</dbReference>
<keyword evidence="2 3" id="KW-1015">Disulfide bond</keyword>
<name>A0AAD9QE71_ACRCE</name>
<feature type="chain" id="PRO_5042292784" evidence="5">
    <location>
        <begin position="22"/>
        <end position="455"/>
    </location>
</feature>
<dbReference type="SMART" id="SM00042">
    <property type="entry name" value="CUB"/>
    <property type="match status" value="3"/>
</dbReference>
<feature type="domain" description="CUB" evidence="6">
    <location>
        <begin position="138"/>
        <end position="252"/>
    </location>
</feature>
<dbReference type="Proteomes" id="UP001249851">
    <property type="component" value="Unassembled WGS sequence"/>
</dbReference>
<evidence type="ECO:0000256" key="1">
    <source>
        <dbReference type="ARBA" id="ARBA00022737"/>
    </source>
</evidence>
<sequence>MLAGGLLVLLVVAMEMRCLLSFECSSNAPLSYEGNHRDFRASGVLTCSWVLTVPENYTVKLTITQMNVDSGGNFNCTNDHLQIRDGANSSLLAQICNSYPSSSVFRSSGTQMWVEYKSTQASNSFEASFKRLLNPSFCPRNVIANDTSGLLTSPFYPNNFPNDMDCSWDITGQAESRFVLIFRFLCLGICTSSLSQPCACDSLEIGDVFGARQICPQTELIPFISVENKISLSLVTDEQNSAKGFLAKYDSVFRLEECASMTQLTNTSGWFSSPGFPSSYPNNVECAWTIPIPPGLKIYLTFLEFDVEECGASCSCDYVEVAFTKAQSSQKKCGRIASGGWVLKNAINDEIVITFKSDGQGRQKGFEAVYTLVPQDAWESVPSAFCPWTDPAPTTEEIPTVLVDDASTERIPTAAIAQTARPSSDDSSATVTDSTTKRSSEGRGAVVVFTSGQVK</sequence>
<feature type="disulfide bond" evidence="3">
    <location>
        <begin position="198"/>
        <end position="215"/>
    </location>
</feature>
<dbReference type="InterPro" id="IPR035914">
    <property type="entry name" value="Sperma_CUB_dom_sf"/>
</dbReference>
<evidence type="ECO:0000256" key="3">
    <source>
        <dbReference type="PROSITE-ProRule" id="PRU00059"/>
    </source>
</evidence>
<dbReference type="PANTHER" id="PTHR24251:SF37">
    <property type="entry name" value="CUB DOMAIN-CONTAINING PROTEIN"/>
    <property type="match status" value="1"/>
</dbReference>
<dbReference type="CDD" id="cd00041">
    <property type="entry name" value="CUB"/>
    <property type="match status" value="3"/>
</dbReference>
<keyword evidence="8" id="KW-1185">Reference proteome</keyword>
<dbReference type="PROSITE" id="PS01180">
    <property type="entry name" value="CUB"/>
    <property type="match status" value="3"/>
</dbReference>
<reference evidence="7" key="1">
    <citation type="journal article" date="2023" name="G3 (Bethesda)">
        <title>Whole genome assembly and annotation of the endangered Caribbean coral Acropora cervicornis.</title>
        <authorList>
            <person name="Selwyn J.D."/>
            <person name="Vollmer S.V."/>
        </authorList>
    </citation>
    <scope>NUCLEOTIDE SEQUENCE</scope>
    <source>
        <strain evidence="7">K2</strain>
    </source>
</reference>
<evidence type="ECO:0000256" key="2">
    <source>
        <dbReference type="ARBA" id="ARBA00023157"/>
    </source>
</evidence>
<keyword evidence="1" id="KW-0677">Repeat</keyword>
<gene>
    <name evidence="7" type="ORF">P5673_018187</name>
</gene>
<accession>A0AAD9QE71</accession>
<dbReference type="EMBL" id="JARQWQ010000040">
    <property type="protein sequence ID" value="KAK2559539.1"/>
    <property type="molecule type" value="Genomic_DNA"/>
</dbReference>
<feature type="domain" description="CUB" evidence="6">
    <location>
        <begin position="258"/>
        <end position="373"/>
    </location>
</feature>
<evidence type="ECO:0000256" key="5">
    <source>
        <dbReference type="SAM" id="SignalP"/>
    </source>
</evidence>
<comment type="caution">
    <text evidence="3">Lacks conserved residue(s) required for the propagation of feature annotation.</text>
</comment>
<comment type="caution">
    <text evidence="7">The sequence shown here is derived from an EMBL/GenBank/DDBJ whole genome shotgun (WGS) entry which is preliminary data.</text>
</comment>
<proteinExistence type="predicted"/>
<feature type="compositionally biased region" description="Low complexity" evidence="4">
    <location>
        <begin position="425"/>
        <end position="434"/>
    </location>
</feature>
<dbReference type="InterPro" id="IPR000859">
    <property type="entry name" value="CUB_dom"/>
</dbReference>
<evidence type="ECO:0000313" key="8">
    <source>
        <dbReference type="Proteomes" id="UP001249851"/>
    </source>
</evidence>
<evidence type="ECO:0000259" key="6">
    <source>
        <dbReference type="PROSITE" id="PS01180"/>
    </source>
</evidence>
<feature type="domain" description="CUB" evidence="6">
    <location>
        <begin position="3"/>
        <end position="132"/>
    </location>
</feature>
<evidence type="ECO:0000313" key="7">
    <source>
        <dbReference type="EMBL" id="KAK2559539.1"/>
    </source>
</evidence>
<dbReference type="AlphaFoldDB" id="A0AAD9QE71"/>
<dbReference type="SUPFAM" id="SSF49854">
    <property type="entry name" value="Spermadhesin, CUB domain"/>
    <property type="match status" value="3"/>
</dbReference>
<dbReference type="PANTHER" id="PTHR24251">
    <property type="entry name" value="OVOCHYMASE-RELATED"/>
    <property type="match status" value="1"/>
</dbReference>
<feature type="signal peptide" evidence="5">
    <location>
        <begin position="1"/>
        <end position="21"/>
    </location>
</feature>
<evidence type="ECO:0000256" key="4">
    <source>
        <dbReference type="SAM" id="MobiDB-lite"/>
    </source>
</evidence>
<dbReference type="Pfam" id="PF00431">
    <property type="entry name" value="CUB"/>
    <property type="match status" value="3"/>
</dbReference>